<dbReference type="EMBL" id="CAKLDM010000002">
    <property type="protein sequence ID" value="CAH0540119.1"/>
    <property type="molecule type" value="Genomic_DNA"/>
</dbReference>
<sequence length="84" mass="9714">MARLTEKLMKRDVFGICLSKGMLCERLSDTFTHIRVYRGNANNKEMQLIDSYPQMSGKEVLNTMKCCGARKVLWRAEFCCPSMK</sequence>
<reference evidence="1" key="1">
    <citation type="submission" date="2021-11" db="EMBL/GenBank/DDBJ databases">
        <authorList>
            <person name="Rodrigo-Torres L."/>
            <person name="Arahal R. D."/>
            <person name="Lucena T."/>
        </authorList>
    </citation>
    <scope>NUCLEOTIDE SEQUENCE</scope>
    <source>
        <strain evidence="1">CECT 7928</strain>
    </source>
</reference>
<comment type="caution">
    <text evidence="1">The sequence shown here is derived from an EMBL/GenBank/DDBJ whole genome shotgun (WGS) entry which is preliminary data.</text>
</comment>
<name>A0ABN8E8R3_9VIBR</name>
<proteinExistence type="predicted"/>
<protein>
    <submittedName>
        <fullName evidence="1">Uncharacterized protein</fullName>
    </submittedName>
</protein>
<accession>A0ABN8E8R3</accession>
<organism evidence="1 2">
    <name type="scientific">Vibrio marisflavi CECT 7928</name>
    <dbReference type="NCBI Taxonomy" id="634439"/>
    <lineage>
        <taxon>Bacteria</taxon>
        <taxon>Pseudomonadati</taxon>
        <taxon>Pseudomonadota</taxon>
        <taxon>Gammaproteobacteria</taxon>
        <taxon>Vibrionales</taxon>
        <taxon>Vibrionaceae</taxon>
        <taxon>Vibrio</taxon>
    </lineage>
</organism>
<evidence type="ECO:0000313" key="2">
    <source>
        <dbReference type="Proteomes" id="UP000838748"/>
    </source>
</evidence>
<evidence type="ECO:0000313" key="1">
    <source>
        <dbReference type="EMBL" id="CAH0540119.1"/>
    </source>
</evidence>
<gene>
    <name evidence="1" type="ORF">VMF7928_02627</name>
</gene>
<dbReference type="Proteomes" id="UP000838748">
    <property type="component" value="Unassembled WGS sequence"/>
</dbReference>
<keyword evidence="2" id="KW-1185">Reference proteome</keyword>